<dbReference type="AlphaFoldDB" id="A0AAW0LFI0"/>
<keyword evidence="5" id="KW-1185">Reference proteome</keyword>
<dbReference type="PANTHER" id="PTHR43391:SF89">
    <property type="entry name" value="11-BETA-HYDROXYSTEROID DEHYDROGENASE 1A-RELATED"/>
    <property type="match status" value="1"/>
</dbReference>
<evidence type="ECO:0000256" key="1">
    <source>
        <dbReference type="ARBA" id="ARBA00006484"/>
    </source>
</evidence>
<dbReference type="SUPFAM" id="SSF51735">
    <property type="entry name" value="NAD(P)-binding Rossmann-fold domains"/>
    <property type="match status" value="1"/>
</dbReference>
<proteinExistence type="inferred from homology"/>
<organism evidence="4 5">
    <name type="scientific">Quercus suber</name>
    <name type="common">Cork oak</name>
    <dbReference type="NCBI Taxonomy" id="58331"/>
    <lineage>
        <taxon>Eukaryota</taxon>
        <taxon>Viridiplantae</taxon>
        <taxon>Streptophyta</taxon>
        <taxon>Embryophyta</taxon>
        <taxon>Tracheophyta</taxon>
        <taxon>Spermatophyta</taxon>
        <taxon>Magnoliopsida</taxon>
        <taxon>eudicotyledons</taxon>
        <taxon>Gunneridae</taxon>
        <taxon>Pentapetalae</taxon>
        <taxon>rosids</taxon>
        <taxon>fabids</taxon>
        <taxon>Fagales</taxon>
        <taxon>Fagaceae</taxon>
        <taxon>Quercus</taxon>
    </lineage>
</organism>
<comment type="caution">
    <text evidence="4">The sequence shown here is derived from an EMBL/GenBank/DDBJ whole genome shotgun (WGS) entry which is preliminary data.</text>
</comment>
<evidence type="ECO:0000256" key="2">
    <source>
        <dbReference type="ARBA" id="ARBA00022857"/>
    </source>
</evidence>
<dbReference type="Gene3D" id="3.40.50.720">
    <property type="entry name" value="NAD(P)-binding Rossmann-like Domain"/>
    <property type="match status" value="1"/>
</dbReference>
<protein>
    <submittedName>
        <fullName evidence="4">11-beta-hydroxysteroid dehydrogenase 1b</fullName>
    </submittedName>
</protein>
<dbReference type="InterPro" id="IPR036291">
    <property type="entry name" value="NAD(P)-bd_dom_sf"/>
</dbReference>
<dbReference type="GO" id="GO:0005829">
    <property type="term" value="C:cytosol"/>
    <property type="evidence" value="ECO:0007669"/>
    <property type="project" value="TreeGrafter"/>
</dbReference>
<sequence>MYSNHNAVPHLRKRKGKIVVLASAVAWLAMPRMSFYNVSRAALISFFETWRAKLGSDIYISISIYY</sequence>
<reference evidence="4 5" key="1">
    <citation type="journal article" date="2018" name="Sci. Data">
        <title>The draft genome sequence of cork oak.</title>
        <authorList>
            <person name="Ramos A.M."/>
            <person name="Usie A."/>
            <person name="Barbosa P."/>
            <person name="Barros P.M."/>
            <person name="Capote T."/>
            <person name="Chaves I."/>
            <person name="Simoes F."/>
            <person name="Abreu I."/>
            <person name="Carrasquinho I."/>
            <person name="Faro C."/>
            <person name="Guimaraes J.B."/>
            <person name="Mendonca D."/>
            <person name="Nobrega F."/>
            <person name="Rodrigues L."/>
            <person name="Saibo N.J.M."/>
            <person name="Varela M.C."/>
            <person name="Egas C."/>
            <person name="Matos J."/>
            <person name="Miguel C.M."/>
            <person name="Oliveira M.M."/>
            <person name="Ricardo C.P."/>
            <person name="Goncalves S."/>
        </authorList>
    </citation>
    <scope>NUCLEOTIDE SEQUENCE [LARGE SCALE GENOMIC DNA]</scope>
    <source>
        <strain evidence="5">cv. HL8</strain>
    </source>
</reference>
<evidence type="ECO:0000256" key="3">
    <source>
        <dbReference type="ARBA" id="ARBA00023002"/>
    </source>
</evidence>
<evidence type="ECO:0000313" key="4">
    <source>
        <dbReference type="EMBL" id="KAK7850265.1"/>
    </source>
</evidence>
<keyword evidence="2" id="KW-0521">NADP</keyword>
<name>A0AAW0LFI0_QUESU</name>
<accession>A0AAW0LFI0</accession>
<gene>
    <name evidence="4" type="primary">HSD1_8</name>
    <name evidence="4" type="ORF">CFP56_001330</name>
</gene>
<comment type="similarity">
    <text evidence="1">Belongs to the short-chain dehydrogenases/reductases (SDR) family.</text>
</comment>
<dbReference type="EMBL" id="PKMF04000103">
    <property type="protein sequence ID" value="KAK7850265.1"/>
    <property type="molecule type" value="Genomic_DNA"/>
</dbReference>
<dbReference type="PANTHER" id="PTHR43391">
    <property type="entry name" value="RETINOL DEHYDROGENASE-RELATED"/>
    <property type="match status" value="1"/>
</dbReference>
<dbReference type="GO" id="GO:0016491">
    <property type="term" value="F:oxidoreductase activity"/>
    <property type="evidence" value="ECO:0007669"/>
    <property type="project" value="UniProtKB-KW"/>
</dbReference>
<evidence type="ECO:0000313" key="5">
    <source>
        <dbReference type="Proteomes" id="UP000237347"/>
    </source>
</evidence>
<keyword evidence="3" id="KW-0560">Oxidoreductase</keyword>
<dbReference type="Proteomes" id="UP000237347">
    <property type="component" value="Unassembled WGS sequence"/>
</dbReference>